<reference evidence="1 2" key="1">
    <citation type="journal article" date="2012" name="J. Bacteriol.">
        <title>Complete Genome Sequence of Leptospirillum ferrooxidans Strain C2-3, Isolated from a Fresh Volcanic Ash Deposit on the Island of Miyake, Japan.</title>
        <authorList>
            <person name="Fujimura R."/>
            <person name="Sato Y."/>
            <person name="Nishizawa T."/>
            <person name="Oshima K."/>
            <person name="Kim S.-W."/>
            <person name="Hattori M."/>
            <person name="Kamijo T."/>
            <person name="Ohta H."/>
        </authorList>
    </citation>
    <scope>NUCLEOTIDE SEQUENCE [LARGE SCALE GENOMIC DNA]</scope>
    <source>
        <strain evidence="1 2">C2-3</strain>
    </source>
</reference>
<name>I0IQF1_LEPFC</name>
<dbReference type="OrthoDB" id="9813063at2"/>
<dbReference type="HOGENOM" id="CLU_139103_0_0_0"/>
<organism evidence="1 2">
    <name type="scientific">Leptospirillum ferrooxidans (strain C2-3)</name>
    <dbReference type="NCBI Taxonomy" id="1162668"/>
    <lineage>
        <taxon>Bacteria</taxon>
        <taxon>Pseudomonadati</taxon>
        <taxon>Nitrospirota</taxon>
        <taxon>Nitrospiria</taxon>
        <taxon>Nitrospirales</taxon>
        <taxon>Nitrospiraceae</taxon>
        <taxon>Leptospirillum</taxon>
    </lineage>
</organism>
<dbReference type="AlphaFoldDB" id="I0IQF1"/>
<dbReference type="PATRIC" id="fig|1162668.3.peg.2166"/>
<accession>I0IQF1</accession>
<gene>
    <name evidence="1" type="ordered locus">LFE_1822</name>
</gene>
<protein>
    <submittedName>
        <fullName evidence="1">Uncharacterized protein</fullName>
    </submittedName>
</protein>
<evidence type="ECO:0000313" key="1">
    <source>
        <dbReference type="EMBL" id="BAM07500.1"/>
    </source>
</evidence>
<proteinExistence type="predicted"/>
<reference evidence="2" key="2">
    <citation type="submission" date="2012-03" db="EMBL/GenBank/DDBJ databases">
        <title>The complete genome sequence of the pioneer microbe on fresh volcanic deposit, Leptospirillum ferrooxidans strain C2-3.</title>
        <authorList>
            <person name="Fujimura R."/>
            <person name="Sato Y."/>
            <person name="Nishizawa T."/>
            <person name="Nanba K."/>
            <person name="Oshima K."/>
            <person name="Hattori M."/>
            <person name="Kamijo T."/>
            <person name="Ohta H."/>
        </authorList>
    </citation>
    <scope>NUCLEOTIDE SEQUENCE [LARGE SCALE GENOMIC DNA]</scope>
    <source>
        <strain evidence="2">C2-3</strain>
    </source>
</reference>
<dbReference type="EMBL" id="AP012342">
    <property type="protein sequence ID" value="BAM07500.1"/>
    <property type="molecule type" value="Genomic_DNA"/>
</dbReference>
<evidence type="ECO:0000313" key="2">
    <source>
        <dbReference type="Proteomes" id="UP000007382"/>
    </source>
</evidence>
<dbReference type="STRING" id="1162668.LFE_1822"/>
<sequence>METTQVKKEEIIMKAEKKGRLALIDPAPDPTEDGLISWKQNVRGYFGAVCDDLVMEYHAPELRGEILDALERGCEVLINRQPVMDVPHEEAIRHLKEVFAELH</sequence>
<dbReference type="KEGG" id="lfc:LFE_1822"/>
<dbReference type="RefSeq" id="WP_014449984.1">
    <property type="nucleotide sequence ID" value="NC_017094.1"/>
</dbReference>
<dbReference type="Proteomes" id="UP000007382">
    <property type="component" value="Chromosome"/>
</dbReference>
<keyword evidence="2" id="KW-1185">Reference proteome</keyword>